<dbReference type="AlphaFoldDB" id="A0A6A5C9J6"/>
<dbReference type="OrthoDB" id="16262at2759"/>
<evidence type="ECO:0000256" key="1">
    <source>
        <dbReference type="ARBA" id="ARBA00006432"/>
    </source>
</evidence>
<organism evidence="5 6">
    <name type="scientific">Naegleria fowleri</name>
    <name type="common">Brain eating amoeba</name>
    <dbReference type="NCBI Taxonomy" id="5763"/>
    <lineage>
        <taxon>Eukaryota</taxon>
        <taxon>Discoba</taxon>
        <taxon>Heterolobosea</taxon>
        <taxon>Tetramitia</taxon>
        <taxon>Eutetramitia</taxon>
        <taxon>Vahlkampfiidae</taxon>
        <taxon>Naegleria</taxon>
    </lineage>
</organism>
<evidence type="ECO:0000256" key="2">
    <source>
        <dbReference type="ARBA" id="ARBA00022598"/>
    </source>
</evidence>
<proteinExistence type="inferred from homology"/>
<dbReference type="Pfam" id="PF00501">
    <property type="entry name" value="AMP-binding"/>
    <property type="match status" value="1"/>
</dbReference>
<dbReference type="InterPro" id="IPR000873">
    <property type="entry name" value="AMP-dep_synth/lig_dom"/>
</dbReference>
<dbReference type="EMBL" id="VFQX01000004">
    <property type="protein sequence ID" value="KAF0983851.1"/>
    <property type="molecule type" value="Genomic_DNA"/>
</dbReference>
<evidence type="ECO:0000259" key="4">
    <source>
        <dbReference type="Pfam" id="PF13193"/>
    </source>
</evidence>
<dbReference type="OMA" id="ICCRGYN"/>
<evidence type="ECO:0000259" key="3">
    <source>
        <dbReference type="Pfam" id="PF00501"/>
    </source>
</evidence>
<dbReference type="Gene3D" id="3.30.300.30">
    <property type="match status" value="1"/>
</dbReference>
<dbReference type="VEuPathDB" id="AmoebaDB:NfTy_005970"/>
<dbReference type="PANTHER" id="PTHR43201:SF5">
    <property type="entry name" value="MEDIUM-CHAIN ACYL-COA LIGASE ACSF2, MITOCHONDRIAL"/>
    <property type="match status" value="1"/>
</dbReference>
<dbReference type="InterPro" id="IPR020845">
    <property type="entry name" value="AMP-binding_CS"/>
</dbReference>
<dbReference type="InterPro" id="IPR045851">
    <property type="entry name" value="AMP-bd_C_sf"/>
</dbReference>
<feature type="domain" description="AMP-dependent synthetase/ligase" evidence="3">
    <location>
        <begin position="97"/>
        <end position="503"/>
    </location>
</feature>
<accession>A0A6A5C9J6</accession>
<name>A0A6A5C9J6_NAEFO</name>
<feature type="domain" description="AMP-binding enzyme C-terminal" evidence="4">
    <location>
        <begin position="557"/>
        <end position="632"/>
    </location>
</feature>
<protein>
    <submittedName>
        <fullName evidence="5">Uncharacterized protein</fullName>
    </submittedName>
</protein>
<keyword evidence="6" id="KW-1185">Reference proteome</keyword>
<dbReference type="VEuPathDB" id="AmoebaDB:NF0126460"/>
<dbReference type="FunFam" id="3.30.300.30:FF:000008">
    <property type="entry name" value="2,3-dihydroxybenzoate-AMP ligase"/>
    <property type="match status" value="1"/>
</dbReference>
<sequence>MSKTSSSLLIPSSTTMITQAGRLLSMKSIQKNKLFLSSCQQQQQQFHTHRHHDLSQGIDYSFIRGNFDQELINETLFERFEKRVFEMGDSHALLQVCGNEHNNYRDQRLSWREVYDQSLHLANSLHRLGYKKNDRIGIWMPNSHEWVIVLMAAAKLGLIVVNVNPAYRKHELQHALNLVQCKGLIIVPEFKGTNYVQMLYDLCPGLEKQSSHGSASFLNLDSSNAVPTVESEALPHLRHIFYCSPLREGDLTSEKHYNGMINFVDLLNVTLPRNFSQQSWTKVKHHCHDTLNIQFTSGTTGLPKAAALTHHNIINNSYFVGQGMNLQTGQDKLALCVPFYHCFGSNLGFLAFMLHGCGIVLPSFGFDAEAALKAVHNHKCTALHGVPTMFIAELEHPNFKQYDLSSLRTGIVAGSLCPMPLMKRCIHEMHLSQITNCYGMTETSPVSFQTHIDDSLEVRTTSVGRIHPHVEARVVDPETGKIVPFGTQGELHVRGYLVMKYYWDQPDATKKVIDKDGWMKTGDIAVFRKDEKGPYCSIEGRIKDIIIRGGENIVPREIENFLYLHPAIKDVAIVGVPDAKYGEQICACIILKRGQSLTQEELNAYCHNQIAHYKIPKYVLFMDEFPLTVTGKIQKFVLRDWASEKLGLKKE</sequence>
<evidence type="ECO:0000313" key="5">
    <source>
        <dbReference type="EMBL" id="KAF0983851.1"/>
    </source>
</evidence>
<dbReference type="Gene3D" id="3.40.50.980">
    <property type="match status" value="2"/>
</dbReference>
<gene>
    <name evidence="5" type="ORF">FDP41_007766</name>
</gene>
<dbReference type="Gene3D" id="2.30.38.10">
    <property type="entry name" value="Luciferase, Domain 3"/>
    <property type="match status" value="1"/>
</dbReference>
<dbReference type="FunFam" id="3.40.50.12780:FF:000003">
    <property type="entry name" value="Long-chain-fatty-acid--CoA ligase FadD"/>
    <property type="match status" value="1"/>
</dbReference>
<keyword evidence="2" id="KW-0436">Ligase</keyword>
<comment type="caution">
    <text evidence="5">The sequence shown here is derived from an EMBL/GenBank/DDBJ whole genome shotgun (WGS) entry which is preliminary data.</text>
</comment>
<dbReference type="SUPFAM" id="SSF56801">
    <property type="entry name" value="Acetyl-CoA synthetase-like"/>
    <property type="match status" value="1"/>
</dbReference>
<dbReference type="GeneID" id="68114984"/>
<dbReference type="PANTHER" id="PTHR43201">
    <property type="entry name" value="ACYL-COA SYNTHETASE"/>
    <property type="match status" value="1"/>
</dbReference>
<dbReference type="CDD" id="cd05917">
    <property type="entry name" value="FACL_like_2"/>
    <property type="match status" value="1"/>
</dbReference>
<dbReference type="Proteomes" id="UP000444721">
    <property type="component" value="Unassembled WGS sequence"/>
</dbReference>
<dbReference type="GO" id="GO:0031956">
    <property type="term" value="F:medium-chain fatty acid-CoA ligase activity"/>
    <property type="evidence" value="ECO:0007669"/>
    <property type="project" value="TreeGrafter"/>
</dbReference>
<comment type="similarity">
    <text evidence="1">Belongs to the ATP-dependent AMP-binding enzyme family.</text>
</comment>
<dbReference type="GO" id="GO:0006631">
    <property type="term" value="P:fatty acid metabolic process"/>
    <property type="evidence" value="ECO:0007669"/>
    <property type="project" value="TreeGrafter"/>
</dbReference>
<dbReference type="Pfam" id="PF13193">
    <property type="entry name" value="AMP-binding_C"/>
    <property type="match status" value="1"/>
</dbReference>
<reference evidence="5 6" key="1">
    <citation type="journal article" date="2019" name="Sci. Rep.">
        <title>Nanopore sequencing improves the draft genome of the human pathogenic amoeba Naegleria fowleri.</title>
        <authorList>
            <person name="Liechti N."/>
            <person name="Schurch N."/>
            <person name="Bruggmann R."/>
            <person name="Wittwer M."/>
        </authorList>
    </citation>
    <scope>NUCLEOTIDE SEQUENCE [LARGE SCALE GENOMIC DNA]</scope>
    <source>
        <strain evidence="5 6">ATCC 30894</strain>
    </source>
</reference>
<dbReference type="RefSeq" id="XP_044568564.1">
    <property type="nucleotide sequence ID" value="XM_044711546.1"/>
</dbReference>
<evidence type="ECO:0000313" key="6">
    <source>
        <dbReference type="Proteomes" id="UP000444721"/>
    </source>
</evidence>
<dbReference type="VEuPathDB" id="AmoebaDB:FDP41_007766"/>
<dbReference type="PROSITE" id="PS00455">
    <property type="entry name" value="AMP_BINDING"/>
    <property type="match status" value="1"/>
</dbReference>
<dbReference type="InterPro" id="IPR025110">
    <property type="entry name" value="AMP-bd_C"/>
</dbReference>